<keyword evidence="2" id="KW-1185">Reference proteome</keyword>
<comment type="caution">
    <text evidence="1">The sequence shown here is derived from an EMBL/GenBank/DDBJ whole genome shotgun (WGS) entry which is preliminary data.</text>
</comment>
<accession>A0A448XB60</accession>
<dbReference type="Proteomes" id="UP000784294">
    <property type="component" value="Unassembled WGS sequence"/>
</dbReference>
<sequence>MCKLDILHAYGLRPDLGPSFSAPLSSTSNNLASSNLLSGSPPDILVSTTSPDSIGVRRLILSPNALASQSCAAVTNANDCSPGGGSNASSTTLTTGADNHTVVSGQVPATGSITCVNPLFGIQGLEMYHCHSVSYHHRHRAYQHQHLHHHYHGTHHSRSGLLSLPHPAISDPLNEQNSCTIDPSGMSLAISAAATNVSAGSNSTTLSGGPGLFVECPRCTKPPPSPCICSCPCFPDGPTSSASVISPSLTELALHQRYLPSSSSNCGGRCCEIAVDDSSPSFTQPATQQRSVTSPYSVCRRLPVCCHCSSNQSLEASVSDPHGRASNGLGLTTDAGAWPMLTHRPSRKNLNQITGLGCGIDEIKMAERIKIAEVEDEKKGNESFTSTELEDSDAKVMETKDEVVGEKHKRVIVRRGWHDGCSTKLKDCLLRQPNCRPPASVPLTDTELHVRMPHIVITNYTGHE</sequence>
<organism evidence="1 2">
    <name type="scientific">Protopolystoma xenopodis</name>
    <dbReference type="NCBI Taxonomy" id="117903"/>
    <lineage>
        <taxon>Eukaryota</taxon>
        <taxon>Metazoa</taxon>
        <taxon>Spiralia</taxon>
        <taxon>Lophotrochozoa</taxon>
        <taxon>Platyhelminthes</taxon>
        <taxon>Monogenea</taxon>
        <taxon>Polyopisthocotylea</taxon>
        <taxon>Polystomatidea</taxon>
        <taxon>Polystomatidae</taxon>
        <taxon>Protopolystoma</taxon>
    </lineage>
</organism>
<reference evidence="1" key="1">
    <citation type="submission" date="2018-11" db="EMBL/GenBank/DDBJ databases">
        <authorList>
            <consortium name="Pathogen Informatics"/>
        </authorList>
    </citation>
    <scope>NUCLEOTIDE SEQUENCE</scope>
</reference>
<dbReference type="EMBL" id="CAAALY010244576">
    <property type="protein sequence ID" value="VEL32736.1"/>
    <property type="molecule type" value="Genomic_DNA"/>
</dbReference>
<name>A0A448XB60_9PLAT</name>
<proteinExistence type="predicted"/>
<evidence type="ECO:0000313" key="1">
    <source>
        <dbReference type="EMBL" id="VEL32736.1"/>
    </source>
</evidence>
<gene>
    <name evidence="1" type="ORF">PXEA_LOCUS26176</name>
</gene>
<protein>
    <submittedName>
        <fullName evidence="1">Uncharacterized protein</fullName>
    </submittedName>
</protein>
<evidence type="ECO:0000313" key="2">
    <source>
        <dbReference type="Proteomes" id="UP000784294"/>
    </source>
</evidence>
<dbReference type="AlphaFoldDB" id="A0A448XB60"/>